<dbReference type="InterPro" id="IPR036734">
    <property type="entry name" value="Neur_chan_lig-bd_sf"/>
</dbReference>
<accession>A0A1I7X9X3</accession>
<dbReference type="GO" id="GO:0016020">
    <property type="term" value="C:membrane"/>
    <property type="evidence" value="ECO:0007669"/>
    <property type="project" value="UniProtKB-SubCell"/>
</dbReference>
<feature type="transmembrane region" description="Helical" evidence="2">
    <location>
        <begin position="96"/>
        <end position="121"/>
    </location>
</feature>
<dbReference type="InterPro" id="IPR038050">
    <property type="entry name" value="Neuro_actylchol_rec"/>
</dbReference>
<feature type="transmembrane region" description="Helical" evidence="2">
    <location>
        <begin position="133"/>
        <end position="150"/>
    </location>
</feature>
<keyword evidence="4" id="KW-1185">Reference proteome</keyword>
<dbReference type="AlphaFoldDB" id="A0A1I7X9X3"/>
<evidence type="ECO:0000256" key="1">
    <source>
        <dbReference type="ARBA" id="ARBA00004141"/>
    </source>
</evidence>
<proteinExistence type="predicted"/>
<organism evidence="4 5">
    <name type="scientific">Heterorhabditis bacteriophora</name>
    <name type="common">Entomopathogenic nematode worm</name>
    <dbReference type="NCBI Taxonomy" id="37862"/>
    <lineage>
        <taxon>Eukaryota</taxon>
        <taxon>Metazoa</taxon>
        <taxon>Ecdysozoa</taxon>
        <taxon>Nematoda</taxon>
        <taxon>Chromadorea</taxon>
        <taxon>Rhabditida</taxon>
        <taxon>Rhabditina</taxon>
        <taxon>Rhabditomorpha</taxon>
        <taxon>Strongyloidea</taxon>
        <taxon>Heterorhabditidae</taxon>
        <taxon>Heterorhabditis</taxon>
    </lineage>
</organism>
<dbReference type="Pfam" id="PF02932">
    <property type="entry name" value="Neur_chan_memb"/>
    <property type="match status" value="1"/>
</dbReference>
<keyword evidence="2" id="KW-1133">Transmembrane helix</keyword>
<dbReference type="Proteomes" id="UP000095283">
    <property type="component" value="Unplaced"/>
</dbReference>
<dbReference type="GO" id="GO:0005230">
    <property type="term" value="F:extracellular ligand-gated monoatomic ion channel activity"/>
    <property type="evidence" value="ECO:0007669"/>
    <property type="project" value="InterPro"/>
</dbReference>
<dbReference type="CDD" id="cd19051">
    <property type="entry name" value="LGIC_TM_cation"/>
    <property type="match status" value="1"/>
</dbReference>
<evidence type="ECO:0000259" key="3">
    <source>
        <dbReference type="Pfam" id="PF02932"/>
    </source>
</evidence>
<evidence type="ECO:0000313" key="4">
    <source>
        <dbReference type="Proteomes" id="UP000095283"/>
    </source>
</evidence>
<dbReference type="WBParaSite" id="Hba_14396">
    <property type="protein sequence ID" value="Hba_14396"/>
    <property type="gene ID" value="Hba_14396"/>
</dbReference>
<keyword evidence="2" id="KW-0812">Transmembrane</keyword>
<dbReference type="SUPFAM" id="SSF90112">
    <property type="entry name" value="Neurotransmitter-gated ion-channel transmembrane pore"/>
    <property type="match status" value="1"/>
</dbReference>
<evidence type="ECO:0000313" key="5">
    <source>
        <dbReference type="WBParaSite" id="Hba_14396"/>
    </source>
</evidence>
<sequence length="331" mass="38116">MKFGSWTFDGTKLNLEVDENGFDTTNYMPNGEWNLQLCFRMFLLVLKFCIILPISTYRTAICSLLLFLEITIMLSICIFQNYVAEISPPTSEAVPFLGAFFALCMFTCACCIVATTLALNFHHRNCKSHEMSSIFRLIMLNWLPWLLFMHRPGYISRKATMTKGESSEDESENTEMCIISLLSSISVESYVETPRRKAADQPRFFMISSLRPLCWMSVLVPVVSVWCSLEMDLFTGAELAHHREAFSQTQRDRKLCGPHPLNAILKKIEFGQPTMESDDAVRMLARIRDNYPKLWRAYQNALTKIPHYNYCIIRYCLNGNIIPLFVIVKAQ</sequence>
<name>A0A1I7X9X3_HETBA</name>
<evidence type="ECO:0000256" key="2">
    <source>
        <dbReference type="SAM" id="Phobius"/>
    </source>
</evidence>
<dbReference type="Gene3D" id="2.70.170.10">
    <property type="entry name" value="Neurotransmitter-gated ion-channel ligand-binding domain"/>
    <property type="match status" value="1"/>
</dbReference>
<feature type="transmembrane region" description="Helical" evidence="2">
    <location>
        <begin position="33"/>
        <end position="52"/>
    </location>
</feature>
<dbReference type="Gene3D" id="1.20.58.390">
    <property type="entry name" value="Neurotransmitter-gated ion-channel transmembrane domain"/>
    <property type="match status" value="1"/>
</dbReference>
<protein>
    <submittedName>
        <fullName evidence="5">Neur_chan_memb domain-containing protein</fullName>
    </submittedName>
</protein>
<comment type="subcellular location">
    <subcellularLocation>
        <location evidence="1">Membrane</location>
        <topology evidence="1">Multi-pass membrane protein</topology>
    </subcellularLocation>
</comment>
<dbReference type="InterPro" id="IPR036719">
    <property type="entry name" value="Neuro-gated_channel_TM_sf"/>
</dbReference>
<feature type="transmembrane region" description="Helical" evidence="2">
    <location>
        <begin position="64"/>
        <end position="84"/>
    </location>
</feature>
<reference evidence="5" key="1">
    <citation type="submission" date="2016-11" db="UniProtKB">
        <authorList>
            <consortium name="WormBaseParasite"/>
        </authorList>
    </citation>
    <scope>IDENTIFICATION</scope>
</reference>
<feature type="domain" description="Neurotransmitter-gated ion-channel transmembrane" evidence="3">
    <location>
        <begin position="68"/>
        <end position="171"/>
    </location>
</feature>
<dbReference type="InterPro" id="IPR006029">
    <property type="entry name" value="Neurotrans-gated_channel_TM"/>
</dbReference>
<keyword evidence="2" id="KW-0472">Membrane</keyword>